<dbReference type="Pfam" id="PF00486">
    <property type="entry name" value="Trans_reg_C"/>
    <property type="match status" value="1"/>
</dbReference>
<protein>
    <submittedName>
        <fullName evidence="6">Response regulator transcription factor</fullName>
    </submittedName>
</protein>
<evidence type="ECO:0000256" key="3">
    <source>
        <dbReference type="PROSITE-ProRule" id="PRU01091"/>
    </source>
</evidence>
<dbReference type="InterPro" id="IPR001789">
    <property type="entry name" value="Sig_transdc_resp-reg_receiver"/>
</dbReference>
<name>A0ABW2CFL2_9ACTN</name>
<dbReference type="PANTHER" id="PTHR48111">
    <property type="entry name" value="REGULATOR OF RPOS"/>
    <property type="match status" value="1"/>
</dbReference>
<dbReference type="SMART" id="SM00448">
    <property type="entry name" value="REC"/>
    <property type="match status" value="1"/>
</dbReference>
<dbReference type="EMBL" id="JBHSXS010000002">
    <property type="protein sequence ID" value="MFC6879275.1"/>
    <property type="molecule type" value="Genomic_DNA"/>
</dbReference>
<evidence type="ECO:0000256" key="2">
    <source>
        <dbReference type="PROSITE-ProRule" id="PRU00169"/>
    </source>
</evidence>
<sequence>MTNTPSAPPIRVLVVDDEDYLADLVATALRYEGFEAAVAGSGAEALRQVARFAPDLIVLDVMLPDGSGLETCARLRRDGCEAPVVFLTARDATEDKVKGLTVGGDDYVTKPFSLEELIARIRAVLRRTRPRGGAPARAAFADLEIDEDSYEVRRGGDLVELTPTEFKLLRYLVLNAGRVLSKRQILDHVWEYDFGGGDGVVQTYVSYLRRKVDDRDPRLIHTVPRVGYVMRLPREGR</sequence>
<evidence type="ECO:0000256" key="1">
    <source>
        <dbReference type="ARBA" id="ARBA00023125"/>
    </source>
</evidence>
<reference evidence="7" key="1">
    <citation type="journal article" date="2019" name="Int. J. Syst. Evol. Microbiol.">
        <title>The Global Catalogue of Microorganisms (GCM) 10K type strain sequencing project: providing services to taxonomists for standard genome sequencing and annotation.</title>
        <authorList>
            <consortium name="The Broad Institute Genomics Platform"/>
            <consortium name="The Broad Institute Genome Sequencing Center for Infectious Disease"/>
            <person name="Wu L."/>
            <person name="Ma J."/>
        </authorList>
    </citation>
    <scope>NUCLEOTIDE SEQUENCE [LARGE SCALE GENOMIC DNA]</scope>
    <source>
        <strain evidence="7">JCM 3369</strain>
    </source>
</reference>
<dbReference type="InterPro" id="IPR011006">
    <property type="entry name" value="CheY-like_superfamily"/>
</dbReference>
<comment type="caution">
    <text evidence="6">The sequence shown here is derived from an EMBL/GenBank/DDBJ whole genome shotgun (WGS) entry which is preliminary data.</text>
</comment>
<dbReference type="SUPFAM" id="SSF52172">
    <property type="entry name" value="CheY-like"/>
    <property type="match status" value="1"/>
</dbReference>
<dbReference type="Gene3D" id="3.40.50.2300">
    <property type="match status" value="1"/>
</dbReference>
<feature type="modified residue" description="4-aspartylphosphate" evidence="2">
    <location>
        <position position="60"/>
    </location>
</feature>
<evidence type="ECO:0000313" key="6">
    <source>
        <dbReference type="EMBL" id="MFC6879275.1"/>
    </source>
</evidence>
<dbReference type="PROSITE" id="PS51755">
    <property type="entry name" value="OMPR_PHOB"/>
    <property type="match status" value="1"/>
</dbReference>
<dbReference type="Gene3D" id="6.10.250.690">
    <property type="match status" value="1"/>
</dbReference>
<dbReference type="Pfam" id="PF00072">
    <property type="entry name" value="Response_reg"/>
    <property type="match status" value="1"/>
</dbReference>
<dbReference type="SUPFAM" id="SSF46894">
    <property type="entry name" value="C-terminal effector domain of the bipartite response regulators"/>
    <property type="match status" value="1"/>
</dbReference>
<evidence type="ECO:0000259" key="4">
    <source>
        <dbReference type="PROSITE" id="PS50110"/>
    </source>
</evidence>
<dbReference type="CDD" id="cd00383">
    <property type="entry name" value="trans_reg_C"/>
    <property type="match status" value="1"/>
</dbReference>
<dbReference type="SMART" id="SM00862">
    <property type="entry name" value="Trans_reg_C"/>
    <property type="match status" value="1"/>
</dbReference>
<dbReference type="RefSeq" id="WP_309239958.1">
    <property type="nucleotide sequence ID" value="NZ_JBHSXE010000001.1"/>
</dbReference>
<evidence type="ECO:0000313" key="7">
    <source>
        <dbReference type="Proteomes" id="UP001596380"/>
    </source>
</evidence>
<dbReference type="PANTHER" id="PTHR48111:SF28">
    <property type="entry name" value="TRANSCRIPTIONAL REGULATORY PROTEIN TCRX-RELATED"/>
    <property type="match status" value="1"/>
</dbReference>
<feature type="domain" description="Response regulatory" evidence="4">
    <location>
        <begin position="11"/>
        <end position="125"/>
    </location>
</feature>
<evidence type="ECO:0000259" key="5">
    <source>
        <dbReference type="PROSITE" id="PS51755"/>
    </source>
</evidence>
<proteinExistence type="predicted"/>
<accession>A0ABW2CFL2</accession>
<feature type="domain" description="OmpR/PhoB-type" evidence="5">
    <location>
        <begin position="135"/>
        <end position="232"/>
    </location>
</feature>
<dbReference type="Gene3D" id="1.10.10.10">
    <property type="entry name" value="Winged helix-like DNA-binding domain superfamily/Winged helix DNA-binding domain"/>
    <property type="match status" value="1"/>
</dbReference>
<organism evidence="6 7">
    <name type="scientific">Actinomadura yumaensis</name>
    <dbReference type="NCBI Taxonomy" id="111807"/>
    <lineage>
        <taxon>Bacteria</taxon>
        <taxon>Bacillati</taxon>
        <taxon>Actinomycetota</taxon>
        <taxon>Actinomycetes</taxon>
        <taxon>Streptosporangiales</taxon>
        <taxon>Thermomonosporaceae</taxon>
        <taxon>Actinomadura</taxon>
    </lineage>
</organism>
<dbReference type="InterPro" id="IPR039420">
    <property type="entry name" value="WalR-like"/>
</dbReference>
<dbReference type="InterPro" id="IPR036388">
    <property type="entry name" value="WH-like_DNA-bd_sf"/>
</dbReference>
<gene>
    <name evidence="6" type="ORF">ACFQKB_05800</name>
</gene>
<keyword evidence="1 3" id="KW-0238">DNA-binding</keyword>
<dbReference type="InterPro" id="IPR016032">
    <property type="entry name" value="Sig_transdc_resp-reg_C-effctor"/>
</dbReference>
<dbReference type="PROSITE" id="PS50110">
    <property type="entry name" value="RESPONSE_REGULATORY"/>
    <property type="match status" value="1"/>
</dbReference>
<feature type="DNA-binding region" description="OmpR/PhoB-type" evidence="3">
    <location>
        <begin position="135"/>
        <end position="232"/>
    </location>
</feature>
<keyword evidence="7" id="KW-1185">Reference proteome</keyword>
<dbReference type="Proteomes" id="UP001596380">
    <property type="component" value="Unassembled WGS sequence"/>
</dbReference>
<dbReference type="InterPro" id="IPR001867">
    <property type="entry name" value="OmpR/PhoB-type_DNA-bd"/>
</dbReference>
<keyword evidence="2" id="KW-0597">Phosphoprotein</keyword>